<evidence type="ECO:0000313" key="2">
    <source>
        <dbReference type="EMBL" id="VDO64056.1"/>
    </source>
</evidence>
<sequence length="261" mass="29134">MELREDPTASASARDADDYPKMPEIAFDKDTINGSAAEGEEETLTTTSLTVSLTDDIPTSSESPLEKKHLSRKTVDTVTEVSTEKFNTNSSSLHNTTLIGLDSDGNMESTTHESKPETTEFVITTTTHPPYCIPYRDHPTISRCHKSLMAKLSTIAKEFPESVSVRFPLFNVSIETLVGLCDDFGDAKKCMDGVERLCRHPLLEFFNQQFTPACTLLRMRDFDIDYACIQRKLVTRDDCVAKINGTIHPDNKCTGHEGFLR</sequence>
<reference evidence="2 3" key="2">
    <citation type="submission" date="2018-11" db="EMBL/GenBank/DDBJ databases">
        <authorList>
            <consortium name="Pathogen Informatics"/>
        </authorList>
    </citation>
    <scope>NUCLEOTIDE SEQUENCE [LARGE SCALE GENOMIC DNA]</scope>
    <source>
        <strain evidence="2 3">MHpl1</strain>
    </source>
</reference>
<accession>A0A0N4WZ85</accession>
<dbReference type="AlphaFoldDB" id="A0A0N4WZ85"/>
<dbReference type="EMBL" id="UZAF01019839">
    <property type="protein sequence ID" value="VDO64056.1"/>
    <property type="molecule type" value="Genomic_DNA"/>
</dbReference>
<evidence type="ECO:0000313" key="3">
    <source>
        <dbReference type="Proteomes" id="UP000268014"/>
    </source>
</evidence>
<organism evidence="4">
    <name type="scientific">Haemonchus placei</name>
    <name type="common">Barber's pole worm</name>
    <dbReference type="NCBI Taxonomy" id="6290"/>
    <lineage>
        <taxon>Eukaryota</taxon>
        <taxon>Metazoa</taxon>
        <taxon>Ecdysozoa</taxon>
        <taxon>Nematoda</taxon>
        <taxon>Chromadorea</taxon>
        <taxon>Rhabditida</taxon>
        <taxon>Rhabditina</taxon>
        <taxon>Rhabditomorpha</taxon>
        <taxon>Strongyloidea</taxon>
        <taxon>Trichostrongylidae</taxon>
        <taxon>Haemonchus</taxon>
    </lineage>
</organism>
<dbReference type="WBParaSite" id="HPLM_0001723901-mRNA-1">
    <property type="protein sequence ID" value="HPLM_0001723901-mRNA-1"/>
    <property type="gene ID" value="HPLM_0001723901"/>
</dbReference>
<gene>
    <name evidence="2" type="ORF">HPLM_LOCUS17231</name>
</gene>
<protein>
    <submittedName>
        <fullName evidence="4">DUF19 domain-containing protein</fullName>
    </submittedName>
</protein>
<dbReference type="OrthoDB" id="5871362at2759"/>
<keyword evidence="3" id="KW-1185">Reference proteome</keyword>
<feature type="compositionally biased region" description="Basic and acidic residues" evidence="1">
    <location>
        <begin position="14"/>
        <end position="31"/>
    </location>
</feature>
<name>A0A0N4WZ85_HAEPC</name>
<evidence type="ECO:0000313" key="4">
    <source>
        <dbReference type="WBParaSite" id="HPLM_0001723901-mRNA-1"/>
    </source>
</evidence>
<feature type="region of interest" description="Disordered" evidence="1">
    <location>
        <begin position="1"/>
        <end position="46"/>
    </location>
</feature>
<proteinExistence type="predicted"/>
<feature type="region of interest" description="Disordered" evidence="1">
    <location>
        <begin position="99"/>
        <end position="118"/>
    </location>
</feature>
<evidence type="ECO:0000256" key="1">
    <source>
        <dbReference type="SAM" id="MobiDB-lite"/>
    </source>
</evidence>
<reference evidence="4" key="1">
    <citation type="submission" date="2017-02" db="UniProtKB">
        <authorList>
            <consortium name="WormBaseParasite"/>
        </authorList>
    </citation>
    <scope>IDENTIFICATION</scope>
</reference>
<dbReference type="Proteomes" id="UP000268014">
    <property type="component" value="Unassembled WGS sequence"/>
</dbReference>